<keyword evidence="2" id="KW-1185">Reference proteome</keyword>
<accession>A0ABR9TCW3</accession>
<dbReference type="Proteomes" id="UP000618319">
    <property type="component" value="Unassembled WGS sequence"/>
</dbReference>
<proteinExistence type="predicted"/>
<dbReference type="RefSeq" id="WP_196941348.1">
    <property type="nucleotide sequence ID" value="NZ_MU158693.1"/>
</dbReference>
<dbReference type="SUPFAM" id="SSF82171">
    <property type="entry name" value="DPP6 N-terminal domain-like"/>
    <property type="match status" value="1"/>
</dbReference>
<reference evidence="1 2" key="1">
    <citation type="submission" date="2018-02" db="EMBL/GenBank/DDBJ databases">
        <title>Sphingobacterium KA21.</title>
        <authorList>
            <person name="Vasarhelyi B.M."/>
            <person name="Deshmukh S."/>
            <person name="Balint B."/>
            <person name="Kukolya J."/>
        </authorList>
    </citation>
    <scope>NUCLEOTIDE SEQUENCE [LARGE SCALE GENOMIC DNA]</scope>
    <source>
        <strain evidence="1 2">Ka21</strain>
    </source>
</reference>
<name>A0ABR9TCW3_9SPHI</name>
<dbReference type="EMBL" id="PSKQ01000027">
    <property type="protein sequence ID" value="MBE8723203.1"/>
    <property type="molecule type" value="Genomic_DNA"/>
</dbReference>
<protein>
    <recommendedName>
        <fullName evidence="3">Bacterial surface antigen (D15) domain-containing protein</fullName>
    </recommendedName>
</protein>
<sequence>MNPKYKIKCVYIRILILLILTINSSTAFSQLFDGAQSHFRIKWRQINTDKFQLIFPEEFSSAAPILANRLELFIEQTASKLNRPSKKISIILQQNHIAQNGFVQLAPRKSEFYSTPSSVADNQEWLPNLALHESRHFAQFDNLTGNLKRPLFEQLALALFGLNLPAWFFEGDAVLQETLFSSGGRGRLASWNMPIRANIQSDLSFDFNKYVHGSFKDLVPSYYTIGYFMNSFLYEKDPEIHGKILEEMNGKLLRPFNFERSLKKYSSQKSNQLFKSTVQDLTEKWNKVPDINASDSIEIADRFPTDYFLPQTVNNTVYALQHSRQFTPRIVRFENNNTKRLYKKVVQIGQQLTPYFDAQGHLMVWDEYRKDPRFEKQTYNIINVYDVNTGKIHHLTQNTRYYSPVLSTDLSEIAVVEISLANRAQVVFLDTKTGNKLDSIPVPAGTHVQQPQFNTASDKLVAIAVNEKGTNLIEINRNNKEIKYLLDWSNFQLERPVYAGERIIFKANFKDKDGIYALENDSVSSLTDSQFGAFNPFAANDTLYYNTYTTNGYKVRKQLLAEDTEKRIIPSTAQTLYPRQNDAAQELLPPPANDYPIQDYNVTKHSFNFHSITLSGSDFESFDNLKPGIFWISNDILNTTATKIGYEYDAEIEKSTYSAELSYQRYFPKVSLSYRNRGQLGQATRNGNRDSIINFDYREHYFAADIQLPFSVYRGNKVYSYGVNMGTSYQKRYDLSLTTLRNFNDVISFPLNYQAYFNKNSLRAAMDIAPRWGQNLSFTYRHLPFENELSGDIWSLRTSFYFPGVLLNHSLQVRYSMQESSGRYLYSNDIPLVNGFANFLSPAVKNTLLFDYRLPIAYPDWSIGNMAYLKRIRGVISADYQNLAEANLSPKTAGAGLSFDFNAFKYPLPLFTFGSRLTYINDKTAKNRIVPTFSLGYSY</sequence>
<organism evidence="1 2">
    <name type="scientific">Sphingobacterium pedocola</name>
    <dbReference type="NCBI Taxonomy" id="2082722"/>
    <lineage>
        <taxon>Bacteria</taxon>
        <taxon>Pseudomonadati</taxon>
        <taxon>Bacteroidota</taxon>
        <taxon>Sphingobacteriia</taxon>
        <taxon>Sphingobacteriales</taxon>
        <taxon>Sphingobacteriaceae</taxon>
        <taxon>Sphingobacterium</taxon>
    </lineage>
</organism>
<evidence type="ECO:0000313" key="1">
    <source>
        <dbReference type="EMBL" id="MBE8723203.1"/>
    </source>
</evidence>
<gene>
    <name evidence="1" type="ORF">C4F40_20995</name>
</gene>
<comment type="caution">
    <text evidence="1">The sequence shown here is derived from an EMBL/GenBank/DDBJ whole genome shotgun (WGS) entry which is preliminary data.</text>
</comment>
<evidence type="ECO:0000313" key="2">
    <source>
        <dbReference type="Proteomes" id="UP000618319"/>
    </source>
</evidence>
<evidence type="ECO:0008006" key="3">
    <source>
        <dbReference type="Google" id="ProtNLM"/>
    </source>
</evidence>